<accession>A0ABX3H5R6</accession>
<name>A0ABX3H5R6_PAEBO</name>
<evidence type="ECO:0000313" key="3">
    <source>
        <dbReference type="Proteomes" id="UP000187412"/>
    </source>
</evidence>
<reference evidence="2 3" key="1">
    <citation type="submission" date="2016-10" db="EMBL/GenBank/DDBJ databases">
        <title>Paenibacillus species isolates.</title>
        <authorList>
            <person name="Beno S.M."/>
        </authorList>
    </citation>
    <scope>NUCLEOTIDE SEQUENCE [LARGE SCALE GENOMIC DNA]</scope>
    <source>
        <strain evidence="2 3">FSL H7-0744</strain>
    </source>
</reference>
<dbReference type="RefSeq" id="WP_076112549.1">
    <property type="nucleotide sequence ID" value="NZ_MPTB01000028.1"/>
</dbReference>
<comment type="caution">
    <text evidence="2">The sequence shown here is derived from an EMBL/GenBank/DDBJ whole genome shotgun (WGS) entry which is preliminary data.</text>
</comment>
<evidence type="ECO:0000313" key="2">
    <source>
        <dbReference type="EMBL" id="OMD45012.1"/>
    </source>
</evidence>
<gene>
    <name evidence="2" type="ORF">BSK56_20660</name>
</gene>
<keyword evidence="1" id="KW-0812">Transmembrane</keyword>
<organism evidence="2 3">
    <name type="scientific">Paenibacillus borealis</name>
    <dbReference type="NCBI Taxonomy" id="160799"/>
    <lineage>
        <taxon>Bacteria</taxon>
        <taxon>Bacillati</taxon>
        <taxon>Bacillota</taxon>
        <taxon>Bacilli</taxon>
        <taxon>Bacillales</taxon>
        <taxon>Paenibacillaceae</taxon>
        <taxon>Paenibacillus</taxon>
    </lineage>
</organism>
<keyword evidence="1" id="KW-0472">Membrane</keyword>
<keyword evidence="1" id="KW-1133">Transmembrane helix</keyword>
<proteinExistence type="predicted"/>
<evidence type="ECO:0008006" key="4">
    <source>
        <dbReference type="Google" id="ProtNLM"/>
    </source>
</evidence>
<dbReference type="EMBL" id="MPTB01000028">
    <property type="protein sequence ID" value="OMD45012.1"/>
    <property type="molecule type" value="Genomic_DNA"/>
</dbReference>
<sequence>MKDNVQTRISHALKDSVENKNTSVSAAQIWHELRGKRTIGKRRMAIVAMAVVLFLGIVPAVGYSYVKNYLDWGSQDFTVRTPEDNIVPDVMGEETNWESPVDSFTQILKEKDKLTAAEVQKLAFYPLRSLDQLEGWHKTESAGFVKYHHSYADNSGKDEVVTPLGPAFVEIFENDSQQHIVVVQGTDYNLWNKPEPRKKSDRMSYSYPASWKFVEGFGEDVALIRAHNSGWKEMHLYHEEKNKTVTIFEFHGMEEQLLIDLAHRYLSLAE</sequence>
<protein>
    <recommendedName>
        <fullName evidence="4">DUF4367 domain-containing protein</fullName>
    </recommendedName>
</protein>
<feature type="transmembrane region" description="Helical" evidence="1">
    <location>
        <begin position="44"/>
        <end position="66"/>
    </location>
</feature>
<evidence type="ECO:0000256" key="1">
    <source>
        <dbReference type="SAM" id="Phobius"/>
    </source>
</evidence>
<dbReference type="Proteomes" id="UP000187412">
    <property type="component" value="Unassembled WGS sequence"/>
</dbReference>
<keyword evidence="3" id="KW-1185">Reference proteome</keyword>